<proteinExistence type="predicted"/>
<protein>
    <submittedName>
        <fullName evidence="4">CBS domain-containing protein</fullName>
    </submittedName>
</protein>
<comment type="caution">
    <text evidence="4">The sequence shown here is derived from an EMBL/GenBank/DDBJ whole genome shotgun (WGS) entry which is preliminary data.</text>
</comment>
<dbReference type="PANTHER" id="PTHR43080:SF2">
    <property type="entry name" value="CBS DOMAIN-CONTAINING PROTEIN"/>
    <property type="match status" value="1"/>
</dbReference>
<dbReference type="PROSITE" id="PS51371">
    <property type="entry name" value="CBS"/>
    <property type="match status" value="2"/>
</dbReference>
<evidence type="ECO:0000256" key="2">
    <source>
        <dbReference type="PROSITE-ProRule" id="PRU00703"/>
    </source>
</evidence>
<evidence type="ECO:0000259" key="3">
    <source>
        <dbReference type="PROSITE" id="PS51371"/>
    </source>
</evidence>
<keyword evidence="5" id="KW-1185">Reference proteome</keyword>
<gene>
    <name evidence="4" type="ORF">SBRY_100206</name>
</gene>
<dbReference type="Pfam" id="PF00571">
    <property type="entry name" value="CBS"/>
    <property type="match status" value="2"/>
</dbReference>
<evidence type="ECO:0000313" key="5">
    <source>
        <dbReference type="Proteomes" id="UP001153328"/>
    </source>
</evidence>
<dbReference type="EMBL" id="CAJVAX010000002">
    <property type="protein sequence ID" value="CAG7613821.1"/>
    <property type="molecule type" value="Genomic_DNA"/>
</dbReference>
<dbReference type="InterPro" id="IPR000644">
    <property type="entry name" value="CBS_dom"/>
</dbReference>
<name>A0A9W4E575_9ACTN</name>
<accession>A0A9W4E575</accession>
<dbReference type="SUPFAM" id="SSF54631">
    <property type="entry name" value="CBS-domain pair"/>
    <property type="match status" value="1"/>
</dbReference>
<dbReference type="AlphaFoldDB" id="A0A9W4E575"/>
<feature type="domain" description="CBS" evidence="3">
    <location>
        <begin position="21"/>
        <end position="77"/>
    </location>
</feature>
<dbReference type="Proteomes" id="UP001153328">
    <property type="component" value="Unassembled WGS sequence"/>
</dbReference>
<organism evidence="4 5">
    <name type="scientific">Actinacidiphila bryophytorum</name>
    <dbReference type="NCBI Taxonomy" id="1436133"/>
    <lineage>
        <taxon>Bacteria</taxon>
        <taxon>Bacillati</taxon>
        <taxon>Actinomycetota</taxon>
        <taxon>Actinomycetes</taxon>
        <taxon>Kitasatosporales</taxon>
        <taxon>Streptomycetaceae</taxon>
        <taxon>Actinacidiphila</taxon>
    </lineage>
</organism>
<dbReference type="InterPro" id="IPR046342">
    <property type="entry name" value="CBS_dom_sf"/>
</dbReference>
<reference evidence="4" key="1">
    <citation type="submission" date="2021-06" db="EMBL/GenBank/DDBJ databases">
        <authorList>
            <person name="Arsene-Ploetze F."/>
        </authorList>
    </citation>
    <scope>NUCLEOTIDE SEQUENCE</scope>
    <source>
        <strain evidence="4">SBRY1</strain>
    </source>
</reference>
<dbReference type="SMART" id="SM00116">
    <property type="entry name" value="CBS"/>
    <property type="match status" value="2"/>
</dbReference>
<dbReference type="PANTHER" id="PTHR43080">
    <property type="entry name" value="CBS DOMAIN-CONTAINING PROTEIN CBSX3, MITOCHONDRIAL"/>
    <property type="match status" value="1"/>
</dbReference>
<feature type="domain" description="CBS" evidence="3">
    <location>
        <begin position="88"/>
        <end position="145"/>
    </location>
</feature>
<dbReference type="RefSeq" id="WP_205046369.1">
    <property type="nucleotide sequence ID" value="NZ_CAJVAX010000002.1"/>
</dbReference>
<sequence>MRQQPGPEQREFMLRTVAEVMRTDPVTIAAGETVLMAWELLERSGRRHLPVMRPDGRCVGLLDRADLAVACAAPATSLTALRVGDLVLGRRPAVVHAGESVRRAVRRMSSTGAEALPVLGDNGSLVGLLTAPDLIAALAGHAPPEEPAHPWEVPFPVMPGLPPKRRNRTTGVP</sequence>
<keyword evidence="1 2" id="KW-0129">CBS domain</keyword>
<dbReference type="Gene3D" id="3.10.580.10">
    <property type="entry name" value="CBS-domain"/>
    <property type="match status" value="1"/>
</dbReference>
<evidence type="ECO:0000313" key="4">
    <source>
        <dbReference type="EMBL" id="CAG7613821.1"/>
    </source>
</evidence>
<dbReference type="InterPro" id="IPR051257">
    <property type="entry name" value="Diverse_CBS-Domain"/>
</dbReference>
<evidence type="ECO:0000256" key="1">
    <source>
        <dbReference type="ARBA" id="ARBA00023122"/>
    </source>
</evidence>